<evidence type="ECO:0000256" key="1">
    <source>
        <dbReference type="ARBA" id="ARBA00010648"/>
    </source>
</evidence>
<evidence type="ECO:0000313" key="7">
    <source>
        <dbReference type="EMBL" id="MBA8953045.1"/>
    </source>
</evidence>
<dbReference type="Pfam" id="PF00960">
    <property type="entry name" value="Neocarzinostat"/>
    <property type="match status" value="1"/>
</dbReference>
<comment type="caution">
    <text evidence="7">The sequence shown here is derived from an EMBL/GenBank/DDBJ whole genome shotgun (WGS) entry which is preliminary data.</text>
</comment>
<sequence>MLKKLIGASALALALATTLQSPATADASMTVTPSTGLTDGQVVQAAVSGLNPGTTYRLGQCAEVEPGKFACSFPDIVEGQADAGGNFSTPLTVRATFPGVLFDGTAWGTVDCKVHSCEVGIGDLDLNHAADVPISFQ</sequence>
<proteinExistence type="inferred from homology"/>
<dbReference type="GO" id="GO:0042742">
    <property type="term" value="P:defense response to bacterium"/>
    <property type="evidence" value="ECO:0007669"/>
    <property type="project" value="UniProtKB-KW"/>
</dbReference>
<evidence type="ECO:0000256" key="5">
    <source>
        <dbReference type="ARBA" id="ARBA00023157"/>
    </source>
</evidence>
<dbReference type="NCBIfam" id="NF040680">
    <property type="entry name" value="chromo_anti"/>
    <property type="match status" value="1"/>
</dbReference>
<dbReference type="SUPFAM" id="SSF49319">
    <property type="entry name" value="Actinoxanthin-like"/>
    <property type="match status" value="1"/>
</dbReference>
<evidence type="ECO:0000256" key="3">
    <source>
        <dbReference type="ARBA" id="ARBA00023022"/>
    </source>
</evidence>
<keyword evidence="5" id="KW-1015">Disulfide bond</keyword>
<dbReference type="AlphaFoldDB" id="A0A7W3LRP1"/>
<keyword evidence="8" id="KW-1185">Reference proteome</keyword>
<feature type="chain" id="PRO_5031372081" description="Neocarzinostatin" evidence="6">
    <location>
        <begin position="26"/>
        <end position="137"/>
    </location>
</feature>
<evidence type="ECO:0000313" key="8">
    <source>
        <dbReference type="Proteomes" id="UP000572680"/>
    </source>
</evidence>
<accession>A0A7W3LRP1</accession>
<dbReference type="PRINTS" id="PR01885">
    <property type="entry name" value="MACROMOMYCIN"/>
</dbReference>
<feature type="signal peptide" evidence="6">
    <location>
        <begin position="1"/>
        <end position="25"/>
    </location>
</feature>
<evidence type="ECO:0000256" key="2">
    <source>
        <dbReference type="ARBA" id="ARBA00022529"/>
    </source>
</evidence>
<dbReference type="RefSeq" id="WP_182845298.1">
    <property type="nucleotide sequence ID" value="NZ_BAAALP010000033.1"/>
</dbReference>
<reference evidence="7 8" key="1">
    <citation type="submission" date="2020-08" db="EMBL/GenBank/DDBJ databases">
        <title>Genomic Encyclopedia of Type Strains, Phase IV (KMG-IV): sequencing the most valuable type-strain genomes for metagenomic binning, comparative biology and taxonomic classification.</title>
        <authorList>
            <person name="Goeker M."/>
        </authorList>
    </citation>
    <scope>NUCLEOTIDE SEQUENCE [LARGE SCALE GENOMIC DNA]</scope>
    <source>
        <strain evidence="7 8">DSM 44197</strain>
    </source>
</reference>
<comment type="similarity">
    <text evidence="1">Belongs to the neocarzinostatin family.</text>
</comment>
<dbReference type="Proteomes" id="UP000572680">
    <property type="component" value="Unassembled WGS sequence"/>
</dbReference>
<dbReference type="GO" id="GO:0003677">
    <property type="term" value="F:DNA binding"/>
    <property type="evidence" value="ECO:0007669"/>
    <property type="project" value="UniProtKB-KW"/>
</dbReference>
<evidence type="ECO:0000256" key="4">
    <source>
        <dbReference type="ARBA" id="ARBA00023125"/>
    </source>
</evidence>
<dbReference type="Gene3D" id="2.60.40.230">
    <property type="entry name" value="Neocarzinostatin-like"/>
    <property type="match status" value="1"/>
</dbReference>
<organism evidence="7 8">
    <name type="scientific">Actinomadura namibiensis</name>
    <dbReference type="NCBI Taxonomy" id="182080"/>
    <lineage>
        <taxon>Bacteria</taxon>
        <taxon>Bacillati</taxon>
        <taxon>Actinomycetota</taxon>
        <taxon>Actinomycetes</taxon>
        <taxon>Streptosporangiales</taxon>
        <taxon>Thermomonosporaceae</taxon>
        <taxon>Actinomadura</taxon>
    </lineage>
</organism>
<keyword evidence="3" id="KW-0044">Antibiotic</keyword>
<keyword evidence="2" id="KW-0929">Antimicrobial</keyword>
<evidence type="ECO:0008006" key="9">
    <source>
        <dbReference type="Google" id="ProtNLM"/>
    </source>
</evidence>
<dbReference type="InterPro" id="IPR002186">
    <property type="entry name" value="Neocarzinostatin_fam"/>
</dbReference>
<gene>
    <name evidence="7" type="ORF">HNR61_004695</name>
</gene>
<name>A0A7W3LRP1_ACTNM</name>
<evidence type="ECO:0000256" key="6">
    <source>
        <dbReference type="SAM" id="SignalP"/>
    </source>
</evidence>
<keyword evidence="6" id="KW-0732">Signal</keyword>
<keyword evidence="4" id="KW-0238">DNA-binding</keyword>
<dbReference type="EMBL" id="JACJIA010000006">
    <property type="protein sequence ID" value="MBA8953045.1"/>
    <property type="molecule type" value="Genomic_DNA"/>
</dbReference>
<protein>
    <recommendedName>
        <fullName evidence="9">Neocarzinostatin</fullName>
    </recommendedName>
</protein>
<dbReference type="InterPro" id="IPR027273">
    <property type="entry name" value="Neocarzinostatin-like"/>
</dbReference>